<protein>
    <recommendedName>
        <fullName evidence="2">Toxin CcdB</fullName>
    </recommendedName>
    <alternativeName>
        <fullName evidence="7">Cytotoxic protein CcdB</fullName>
    </alternativeName>
    <alternativeName>
        <fullName evidence="6">Protein LetD</fullName>
    </alternativeName>
</protein>
<comment type="similarity">
    <text evidence="1">Belongs to the CcdB toxin family.</text>
</comment>
<dbReference type="AlphaFoldDB" id="A0A1X7FFH1"/>
<dbReference type="EMBL" id="FXAK01000005">
    <property type="protein sequence ID" value="SMF50976.1"/>
    <property type="molecule type" value="Genomic_DNA"/>
</dbReference>
<reference evidence="8 9" key="1">
    <citation type="submission" date="2017-04" db="EMBL/GenBank/DDBJ databases">
        <authorList>
            <person name="Afonso C.L."/>
            <person name="Miller P.J."/>
            <person name="Scott M.A."/>
            <person name="Spackman E."/>
            <person name="Goraichik I."/>
            <person name="Dimitrov K.M."/>
            <person name="Suarez D.L."/>
            <person name="Swayne D.E."/>
        </authorList>
    </citation>
    <scope>NUCLEOTIDE SEQUENCE [LARGE SCALE GENOMIC DNA]</scope>
    <source>
        <strain evidence="8 9">A2P</strain>
    </source>
</reference>
<evidence type="ECO:0000256" key="4">
    <source>
        <dbReference type="ARBA" id="ARBA00023015"/>
    </source>
</evidence>
<evidence type="ECO:0000256" key="7">
    <source>
        <dbReference type="ARBA" id="ARBA00033135"/>
    </source>
</evidence>
<dbReference type="RefSeq" id="WP_085086051.1">
    <property type="nucleotide sequence ID" value="NZ_FXAK01000005.1"/>
</dbReference>
<dbReference type="SUPFAM" id="SSF50118">
    <property type="entry name" value="Cell growth inhibitor/plasmid maintenance toxic component"/>
    <property type="match status" value="1"/>
</dbReference>
<accession>A0A1X7FFH1</accession>
<evidence type="ECO:0000256" key="1">
    <source>
        <dbReference type="ARBA" id="ARBA00005230"/>
    </source>
</evidence>
<name>A0A1X7FFH1_9PROT</name>
<evidence type="ECO:0000256" key="3">
    <source>
        <dbReference type="ARBA" id="ARBA00022491"/>
    </source>
</evidence>
<dbReference type="Proteomes" id="UP000192936">
    <property type="component" value="Unassembled WGS sequence"/>
</dbReference>
<dbReference type="Pfam" id="PF01845">
    <property type="entry name" value="CcdB"/>
    <property type="match status" value="1"/>
</dbReference>
<gene>
    <name evidence="8" type="ORF">SAMN02982917_2686</name>
</gene>
<keyword evidence="3" id="KW-0678">Repressor</keyword>
<organism evidence="8 9">
    <name type="scientific">Azospirillum oryzae</name>
    <dbReference type="NCBI Taxonomy" id="286727"/>
    <lineage>
        <taxon>Bacteria</taxon>
        <taxon>Pseudomonadati</taxon>
        <taxon>Pseudomonadota</taxon>
        <taxon>Alphaproteobacteria</taxon>
        <taxon>Rhodospirillales</taxon>
        <taxon>Azospirillaceae</taxon>
        <taxon>Azospirillum</taxon>
    </lineage>
</organism>
<dbReference type="GO" id="GO:0006276">
    <property type="term" value="P:plasmid maintenance"/>
    <property type="evidence" value="ECO:0007669"/>
    <property type="project" value="InterPro"/>
</dbReference>
<dbReference type="OrthoDB" id="9813510at2"/>
<dbReference type="GO" id="GO:0008657">
    <property type="term" value="F:DNA topoisomerase type II (double strand cut, ATP-hydrolyzing) inhibitor activity"/>
    <property type="evidence" value="ECO:0007669"/>
    <property type="project" value="InterPro"/>
</dbReference>
<keyword evidence="5" id="KW-0804">Transcription</keyword>
<proteinExistence type="inferred from homology"/>
<evidence type="ECO:0000256" key="6">
    <source>
        <dbReference type="ARBA" id="ARBA00029628"/>
    </source>
</evidence>
<evidence type="ECO:0000256" key="2">
    <source>
        <dbReference type="ARBA" id="ARBA00015075"/>
    </source>
</evidence>
<keyword evidence="4" id="KW-0805">Transcription regulation</keyword>
<dbReference type="STRING" id="286727.SAMN02982917_2686"/>
<evidence type="ECO:0000256" key="5">
    <source>
        <dbReference type="ARBA" id="ARBA00023163"/>
    </source>
</evidence>
<dbReference type="Gene3D" id="2.30.30.110">
    <property type="match status" value="1"/>
</dbReference>
<evidence type="ECO:0000313" key="9">
    <source>
        <dbReference type="Proteomes" id="UP000192936"/>
    </source>
</evidence>
<dbReference type="InterPro" id="IPR011067">
    <property type="entry name" value="Plasmid_toxin/cell-grow_inhib"/>
</dbReference>
<sequence length="98" mass="10464">MARFDVHRRLDGPGYLIDLQANILRDLNTRFVAPLLPPDDAPLPAVRLNPVLIVEGRPHVMVTQFAGAVPVADLGPCVGSLMAEDTVIVAALDMLIGA</sequence>
<dbReference type="InterPro" id="IPR002712">
    <property type="entry name" value="CcdB"/>
</dbReference>
<evidence type="ECO:0000313" key="8">
    <source>
        <dbReference type="EMBL" id="SMF50976.1"/>
    </source>
</evidence>